<accession>A0A5A7QN29</accession>
<name>A0A5A7QN29_STRAF</name>
<evidence type="ECO:0000313" key="2">
    <source>
        <dbReference type="Proteomes" id="UP000325081"/>
    </source>
</evidence>
<comment type="caution">
    <text evidence="1">The sequence shown here is derived from an EMBL/GenBank/DDBJ whole genome shotgun (WGS) entry which is preliminary data.</text>
</comment>
<dbReference type="AlphaFoldDB" id="A0A5A7QN29"/>
<organism evidence="1 2">
    <name type="scientific">Striga asiatica</name>
    <name type="common">Asiatic witchweed</name>
    <name type="synonym">Buchnera asiatica</name>
    <dbReference type="NCBI Taxonomy" id="4170"/>
    <lineage>
        <taxon>Eukaryota</taxon>
        <taxon>Viridiplantae</taxon>
        <taxon>Streptophyta</taxon>
        <taxon>Embryophyta</taxon>
        <taxon>Tracheophyta</taxon>
        <taxon>Spermatophyta</taxon>
        <taxon>Magnoliopsida</taxon>
        <taxon>eudicotyledons</taxon>
        <taxon>Gunneridae</taxon>
        <taxon>Pentapetalae</taxon>
        <taxon>asterids</taxon>
        <taxon>lamiids</taxon>
        <taxon>Lamiales</taxon>
        <taxon>Orobanchaceae</taxon>
        <taxon>Buchnereae</taxon>
        <taxon>Striga</taxon>
    </lineage>
</organism>
<evidence type="ECO:0000313" key="1">
    <source>
        <dbReference type="EMBL" id="GER45867.1"/>
    </source>
</evidence>
<dbReference type="EMBL" id="BKCP01007371">
    <property type="protein sequence ID" value="GER45867.1"/>
    <property type="molecule type" value="Genomic_DNA"/>
</dbReference>
<sequence length="109" mass="12388">MVRYGNHSQTLDFETEQRSPVSPVSRWFFRQMGRHPGCDQPLTFDLSALTPTLPTKLILVINLKQNIPTRDHSPEFDASKESTGKFAMEAVCLLRWGGKPVPQHRSPKV</sequence>
<protein>
    <submittedName>
        <fullName evidence="1">Disease resistance protein</fullName>
    </submittedName>
</protein>
<keyword evidence="2" id="KW-1185">Reference proteome</keyword>
<reference evidence="2" key="1">
    <citation type="journal article" date="2019" name="Curr. Biol.">
        <title>Genome Sequence of Striga asiatica Provides Insight into the Evolution of Plant Parasitism.</title>
        <authorList>
            <person name="Yoshida S."/>
            <person name="Kim S."/>
            <person name="Wafula E.K."/>
            <person name="Tanskanen J."/>
            <person name="Kim Y.M."/>
            <person name="Honaas L."/>
            <person name="Yang Z."/>
            <person name="Spallek T."/>
            <person name="Conn C.E."/>
            <person name="Ichihashi Y."/>
            <person name="Cheong K."/>
            <person name="Cui S."/>
            <person name="Der J.P."/>
            <person name="Gundlach H."/>
            <person name="Jiao Y."/>
            <person name="Hori C."/>
            <person name="Ishida J.K."/>
            <person name="Kasahara H."/>
            <person name="Kiba T."/>
            <person name="Kim M.S."/>
            <person name="Koo N."/>
            <person name="Laohavisit A."/>
            <person name="Lee Y.H."/>
            <person name="Lumba S."/>
            <person name="McCourt P."/>
            <person name="Mortimer J.C."/>
            <person name="Mutuku J.M."/>
            <person name="Nomura T."/>
            <person name="Sasaki-Sekimoto Y."/>
            <person name="Seto Y."/>
            <person name="Wang Y."/>
            <person name="Wakatake T."/>
            <person name="Sakakibara H."/>
            <person name="Demura T."/>
            <person name="Yamaguchi S."/>
            <person name="Yoneyama K."/>
            <person name="Manabe R.I."/>
            <person name="Nelson D.C."/>
            <person name="Schulman A.H."/>
            <person name="Timko M.P."/>
            <person name="dePamphilis C.W."/>
            <person name="Choi D."/>
            <person name="Shirasu K."/>
        </authorList>
    </citation>
    <scope>NUCLEOTIDE SEQUENCE [LARGE SCALE GENOMIC DNA]</scope>
    <source>
        <strain evidence="2">cv. UVA1</strain>
    </source>
</reference>
<proteinExistence type="predicted"/>
<dbReference type="Proteomes" id="UP000325081">
    <property type="component" value="Unassembled WGS sequence"/>
</dbReference>
<gene>
    <name evidence="1" type="ORF">STAS_22852</name>
</gene>